<dbReference type="InterPro" id="IPR013103">
    <property type="entry name" value="RVT_2"/>
</dbReference>
<dbReference type="PANTHER" id="PTHR11439:SF455">
    <property type="entry name" value="RLK (RECEPTOR-LIKE PROTEIN KINASE) 8, PUTATIVE-RELATED"/>
    <property type="match status" value="1"/>
</dbReference>
<feature type="domain" description="Reverse transcriptase Ty1/copia-type" evidence="1">
    <location>
        <begin position="28"/>
        <end position="109"/>
    </location>
</feature>
<name>A0A8J6DEL4_9ROSI</name>
<comment type="caution">
    <text evidence="2">The sequence shown here is derived from an EMBL/GenBank/DDBJ whole genome shotgun (WGS) entry which is preliminary data.</text>
</comment>
<dbReference type="Proteomes" id="UP000701853">
    <property type="component" value="Chromosome 1"/>
</dbReference>
<keyword evidence="3" id="KW-1185">Reference proteome</keyword>
<dbReference type="SUPFAM" id="SSF56672">
    <property type="entry name" value="DNA/RNA polymerases"/>
    <property type="match status" value="1"/>
</dbReference>
<evidence type="ECO:0000313" key="3">
    <source>
        <dbReference type="Proteomes" id="UP000701853"/>
    </source>
</evidence>
<proteinExistence type="predicted"/>
<organism evidence="2 3">
    <name type="scientific">Gossypium anomalum</name>
    <dbReference type="NCBI Taxonomy" id="47600"/>
    <lineage>
        <taxon>Eukaryota</taxon>
        <taxon>Viridiplantae</taxon>
        <taxon>Streptophyta</taxon>
        <taxon>Embryophyta</taxon>
        <taxon>Tracheophyta</taxon>
        <taxon>Spermatophyta</taxon>
        <taxon>Magnoliopsida</taxon>
        <taxon>eudicotyledons</taxon>
        <taxon>Gunneridae</taxon>
        <taxon>Pentapetalae</taxon>
        <taxon>rosids</taxon>
        <taxon>malvids</taxon>
        <taxon>Malvales</taxon>
        <taxon>Malvaceae</taxon>
        <taxon>Malvoideae</taxon>
        <taxon>Gossypium</taxon>
    </lineage>
</organism>
<dbReference type="OrthoDB" id="1163908at2759"/>
<dbReference type="AlphaFoldDB" id="A0A8J6DEL4"/>
<protein>
    <recommendedName>
        <fullName evidence="1">Reverse transcriptase Ty1/copia-type domain-containing protein</fullName>
    </recommendedName>
</protein>
<dbReference type="InterPro" id="IPR043502">
    <property type="entry name" value="DNA/RNA_pol_sf"/>
</dbReference>
<dbReference type="Pfam" id="PF07727">
    <property type="entry name" value="RVT_2"/>
    <property type="match status" value="1"/>
</dbReference>
<sequence>MMILSWQKAVNEEYRALIKNGTRELKKRNLDGSVARNKARLVAQGFSQIAGSNYHETFSSVVKANIVRMVLAVVIYQQWKFCKIDVKNAFLNGKLFEEVYIRQPLRFEKYARELLERESISNAKPMATPMVCVPTLSSLTGTKLSDRTLYQQVSQDMHSPHDEHWCAIKRILRYVKGTTGFRLKFQPSAITLTGFSDADWASSLEDKKLTFGYYVYFGANLVGWSSKKQTVVSHSTTVAEYRSLANATFELAWFQSLLTEIGVMSTGVPTIWCDNVSVVSLTANPVLHARAKYIEIDLHFVHDRVLRSQLQVNFVPENDQVVDILTKPLSSRSFQSFRD</sequence>
<reference evidence="2 3" key="1">
    <citation type="journal article" date="2021" name="bioRxiv">
        <title>The Gossypium anomalum genome as a resource for cotton improvement and evolutionary analysis of hybrid incompatibility.</title>
        <authorList>
            <person name="Grover C.E."/>
            <person name="Yuan D."/>
            <person name="Arick M.A."/>
            <person name="Miller E.R."/>
            <person name="Hu G."/>
            <person name="Peterson D.G."/>
            <person name="Wendel J.F."/>
            <person name="Udall J.A."/>
        </authorList>
    </citation>
    <scope>NUCLEOTIDE SEQUENCE [LARGE SCALE GENOMIC DNA]</scope>
    <source>
        <strain evidence="2">JFW-Udall</strain>
        <tissue evidence="2">Leaf</tissue>
    </source>
</reference>
<dbReference type="PANTHER" id="PTHR11439">
    <property type="entry name" value="GAG-POL-RELATED RETROTRANSPOSON"/>
    <property type="match status" value="1"/>
</dbReference>
<evidence type="ECO:0000259" key="1">
    <source>
        <dbReference type="Pfam" id="PF07727"/>
    </source>
</evidence>
<accession>A0A8J6DEL4</accession>
<dbReference type="CDD" id="cd09272">
    <property type="entry name" value="RNase_HI_RT_Ty1"/>
    <property type="match status" value="1"/>
</dbReference>
<evidence type="ECO:0000313" key="2">
    <source>
        <dbReference type="EMBL" id="KAG8502673.1"/>
    </source>
</evidence>
<dbReference type="EMBL" id="JAHUZN010000001">
    <property type="protein sequence ID" value="KAG8502673.1"/>
    <property type="molecule type" value="Genomic_DNA"/>
</dbReference>
<gene>
    <name evidence="2" type="ORF">CXB51_001165</name>
</gene>